<accession>A0ABY4AK96</accession>
<feature type="region of interest" description="Disordered" evidence="1">
    <location>
        <begin position="1"/>
        <end position="25"/>
    </location>
</feature>
<dbReference type="InterPro" id="IPR010657">
    <property type="entry name" value="ImpA_N"/>
</dbReference>
<dbReference type="PANTHER" id="PTHR37024:SF3">
    <property type="entry name" value="TYPE VI SECRETION SYSTEM PROTEIN TSSA"/>
    <property type="match status" value="1"/>
</dbReference>
<name>A0ABY4AK96_9BURK</name>
<dbReference type="EMBL" id="CP063982">
    <property type="protein sequence ID" value="UOD50081.1"/>
    <property type="molecule type" value="Genomic_DNA"/>
</dbReference>
<proteinExistence type="predicted"/>
<reference evidence="3 4" key="1">
    <citation type="submission" date="2020-11" db="EMBL/GenBank/DDBJ databases">
        <title>Algicoccus daihaiensis sp.nov., isolated from Daihai Lake in Inner Mongolia.</title>
        <authorList>
            <person name="Kai J."/>
        </authorList>
    </citation>
    <scope>NUCLEOTIDE SEQUENCE [LARGE SCALE GENOMIC DNA]</scope>
    <source>
        <strain evidence="4">f23</strain>
    </source>
</reference>
<evidence type="ECO:0000313" key="3">
    <source>
        <dbReference type="EMBL" id="UOD50081.1"/>
    </source>
</evidence>
<dbReference type="Proteomes" id="UP000831607">
    <property type="component" value="Chromosome"/>
</dbReference>
<gene>
    <name evidence="3" type="primary">tssA</name>
    <name evidence="3" type="ORF">DHf2319_11665</name>
</gene>
<evidence type="ECO:0000259" key="2">
    <source>
        <dbReference type="Pfam" id="PF06812"/>
    </source>
</evidence>
<keyword evidence="4" id="KW-1185">Reference proteome</keyword>
<protein>
    <submittedName>
        <fullName evidence="3">Type VI secretion system protein TssA</fullName>
    </submittedName>
</protein>
<feature type="compositionally biased region" description="Low complexity" evidence="1">
    <location>
        <begin position="209"/>
        <end position="224"/>
    </location>
</feature>
<dbReference type="RefSeq" id="WP_243478478.1">
    <property type="nucleotide sequence ID" value="NZ_CP063982.1"/>
</dbReference>
<evidence type="ECO:0000256" key="1">
    <source>
        <dbReference type="SAM" id="MobiDB-lite"/>
    </source>
</evidence>
<feature type="region of interest" description="Disordered" evidence="1">
    <location>
        <begin position="187"/>
        <end position="224"/>
    </location>
</feature>
<feature type="compositionally biased region" description="Low complexity" evidence="1">
    <location>
        <begin position="187"/>
        <end position="202"/>
    </location>
</feature>
<dbReference type="Pfam" id="PF16989">
    <property type="entry name" value="T6SS_VasJ"/>
    <property type="match status" value="1"/>
</dbReference>
<feature type="compositionally biased region" description="Low complexity" evidence="1">
    <location>
        <begin position="1"/>
        <end position="14"/>
    </location>
</feature>
<dbReference type="PANTHER" id="PTHR37024">
    <property type="entry name" value="TYPE VI SECRETION SYSTEM DUF2094 AND IMPA-RELATED DOMAIN PROTEIN"/>
    <property type="match status" value="1"/>
</dbReference>
<dbReference type="InterPro" id="IPR017739">
    <property type="entry name" value="T6SS-assoc_VCA0119"/>
</dbReference>
<dbReference type="Pfam" id="PF06812">
    <property type="entry name" value="ImpA_N"/>
    <property type="match status" value="1"/>
</dbReference>
<organism evidence="3 4">
    <name type="scientific">Orrella daihaiensis</name>
    <dbReference type="NCBI Taxonomy" id="2782176"/>
    <lineage>
        <taxon>Bacteria</taxon>
        <taxon>Pseudomonadati</taxon>
        <taxon>Pseudomonadota</taxon>
        <taxon>Betaproteobacteria</taxon>
        <taxon>Burkholderiales</taxon>
        <taxon>Alcaligenaceae</taxon>
        <taxon>Orrella</taxon>
    </lineage>
</organism>
<evidence type="ECO:0000313" key="4">
    <source>
        <dbReference type="Proteomes" id="UP000831607"/>
    </source>
</evidence>
<feature type="domain" description="ImpA N-terminal" evidence="2">
    <location>
        <begin position="18"/>
        <end position="121"/>
    </location>
</feature>
<sequence>MALELDPLLQPLPEGSDAEEPRESERFTELEREIDKLSSLTADSLPNWVRVEQLACEFLTLQSKDYLVASWLSEAWTQRHAILGVSAGLGLFAGLSEKFWDTSIPPVGRLRGRRNAMLWWIDRVTDWLEKQTDVAIGADLAEKMISSAKRLDALMAEKDPEAPSLANLLSHLQRIPVEQPAVTSIAAPPVSPATEPAEPATPDSGQQSTAATVDTTPATTSPATVSATAIKAPSFSGSVEINSFDDVVRLLKPAQDYIAQIGPALLAFDHAHPLAIYLSRFAARAAIFEIPPATNGQTAIAPPPVAIVDAFEKVSGSKNAQNLIEFCESRVRAFPFWLDMDYHSARGFAMMGSAGAKMREGIIDMLLAFVSRIPTIEQFTFSNGMPFASLETINWIKQCRDERAGKGHQDTFDEVRSNAQAQLAEGKLGDAQEILQGYIANNRSQREQFRARIELVQMLLSQDPQADLLALVEPLIDDCKRLTLEQWEPELASQAWSLKVRAARQVVESSNTEIDANRRTFARTQMEEALKHLSVTDFATAARLAS</sequence>
<dbReference type="NCBIfam" id="TIGR03362">
    <property type="entry name" value="VI_chp_7"/>
    <property type="match status" value="1"/>
</dbReference>